<dbReference type="InterPro" id="IPR036038">
    <property type="entry name" value="Aminotransferase-like"/>
</dbReference>
<dbReference type="PROSITE" id="PS00770">
    <property type="entry name" value="AA_TRANSFER_CLASS_4"/>
    <property type="match status" value="1"/>
</dbReference>
<dbReference type="EC" id="2.6.1.42" evidence="15"/>
<evidence type="ECO:0000256" key="9">
    <source>
        <dbReference type="ARBA" id="ARBA00048212"/>
    </source>
</evidence>
<dbReference type="Proteomes" id="UP000235682">
    <property type="component" value="Unassembled WGS sequence"/>
</dbReference>
<feature type="modified residue" description="N6-(pyridoxal phosphate)lysine" evidence="12">
    <location>
        <position position="185"/>
    </location>
</feature>
<dbReference type="Gene3D" id="3.30.470.10">
    <property type="match status" value="1"/>
</dbReference>
<dbReference type="InterPro" id="IPR001544">
    <property type="entry name" value="Aminotrans_IV"/>
</dbReference>
<evidence type="ECO:0000256" key="1">
    <source>
        <dbReference type="ARBA" id="ARBA00001933"/>
    </source>
</evidence>
<comment type="similarity">
    <text evidence="5 13">Belongs to the class-IV pyridoxal-phosphate-dependent aminotransferase family.</text>
</comment>
<dbReference type="InterPro" id="IPR043132">
    <property type="entry name" value="BCAT-like_C"/>
</dbReference>
<evidence type="ECO:0000256" key="14">
    <source>
        <dbReference type="RuleBase" id="RU004516"/>
    </source>
</evidence>
<dbReference type="UniPathway" id="UPA00048">
    <property type="reaction ID" value="UER00073"/>
</dbReference>
<dbReference type="GO" id="GO:0009098">
    <property type="term" value="P:L-leucine biosynthetic process"/>
    <property type="evidence" value="ECO:0007669"/>
    <property type="project" value="UniProtKB-UniPathway"/>
</dbReference>
<evidence type="ECO:0000256" key="3">
    <source>
        <dbReference type="ARBA" id="ARBA00004931"/>
    </source>
</evidence>
<dbReference type="InterPro" id="IPR043131">
    <property type="entry name" value="BCAT-like_N"/>
</dbReference>
<proteinExistence type="inferred from homology"/>
<dbReference type="Pfam" id="PF01063">
    <property type="entry name" value="Aminotran_4"/>
    <property type="match status" value="1"/>
</dbReference>
<evidence type="ECO:0000256" key="7">
    <source>
        <dbReference type="ARBA" id="ARBA00022679"/>
    </source>
</evidence>
<comment type="pathway">
    <text evidence="4 16">Amino-acid biosynthesis; L-leucine biosynthesis; L-leucine from 3-methyl-2-oxobutanoate: step 4/4.</text>
</comment>
<dbReference type="GO" id="GO:0052654">
    <property type="term" value="F:L-leucine-2-oxoglutarate transaminase activity"/>
    <property type="evidence" value="ECO:0007669"/>
    <property type="project" value="RHEA"/>
</dbReference>
<evidence type="ECO:0000256" key="10">
    <source>
        <dbReference type="ARBA" id="ARBA00048798"/>
    </source>
</evidence>
<dbReference type="CDD" id="cd01557">
    <property type="entry name" value="BCAT_beta_family"/>
    <property type="match status" value="1"/>
</dbReference>
<keyword evidence="15" id="KW-0100">Branched-chain amino acid biosynthesis</keyword>
<dbReference type="InterPro" id="IPR033939">
    <property type="entry name" value="BCAT_family"/>
</dbReference>
<comment type="pathway">
    <text evidence="2 16">Amino-acid biosynthesis; L-isoleucine biosynthesis; L-isoleucine from 2-oxobutanoate: step 4/4.</text>
</comment>
<evidence type="ECO:0000256" key="15">
    <source>
        <dbReference type="RuleBase" id="RU004517"/>
    </source>
</evidence>
<dbReference type="AlphaFoldDB" id="A0A1G8IPF8"/>
<keyword evidence="7 15" id="KW-0808">Transferase</keyword>
<dbReference type="PANTHER" id="PTHR42825:SF2">
    <property type="entry name" value="BRANCHED-CHAIN-AMINO-ACID AMINOTRANSFERASE 3, CHLOROPLASTIC-RELATED"/>
    <property type="match status" value="1"/>
</dbReference>
<dbReference type="STRING" id="84521.SAMN04487994_100186"/>
<dbReference type="GO" id="GO:0009097">
    <property type="term" value="P:isoleucine biosynthetic process"/>
    <property type="evidence" value="ECO:0007669"/>
    <property type="project" value="UniProtKB-UniPathway"/>
</dbReference>
<comment type="cofactor">
    <cofactor evidence="1 14">
        <name>pyridoxal 5'-phosphate</name>
        <dbReference type="ChEBI" id="CHEBI:597326"/>
    </cofactor>
</comment>
<dbReference type="PIRSF" id="PIRSF006468">
    <property type="entry name" value="BCAT1"/>
    <property type="match status" value="1"/>
</dbReference>
<dbReference type="UniPathway" id="UPA00049">
    <property type="reaction ID" value="UER00062"/>
</dbReference>
<dbReference type="PANTHER" id="PTHR42825">
    <property type="entry name" value="AMINO ACID AMINOTRANSFERASE"/>
    <property type="match status" value="1"/>
</dbReference>
<evidence type="ECO:0000256" key="5">
    <source>
        <dbReference type="ARBA" id="ARBA00009320"/>
    </source>
</evidence>
<dbReference type="SUPFAM" id="SSF56752">
    <property type="entry name" value="D-aminoacid aminotransferase-like PLP-dependent enzymes"/>
    <property type="match status" value="1"/>
</dbReference>
<dbReference type="GO" id="GO:0009099">
    <property type="term" value="P:L-valine biosynthetic process"/>
    <property type="evidence" value="ECO:0007669"/>
    <property type="project" value="UniProtKB-UniPathway"/>
</dbReference>
<dbReference type="GO" id="GO:0052656">
    <property type="term" value="F:L-isoleucine-2-oxoglutarate transaminase activity"/>
    <property type="evidence" value="ECO:0007669"/>
    <property type="project" value="RHEA"/>
</dbReference>
<comment type="catalytic activity">
    <reaction evidence="9 15">
        <text>L-valine + 2-oxoglutarate = 3-methyl-2-oxobutanoate + L-glutamate</text>
        <dbReference type="Rhea" id="RHEA:24813"/>
        <dbReference type="ChEBI" id="CHEBI:11851"/>
        <dbReference type="ChEBI" id="CHEBI:16810"/>
        <dbReference type="ChEBI" id="CHEBI:29985"/>
        <dbReference type="ChEBI" id="CHEBI:57762"/>
        <dbReference type="EC" id="2.6.1.42"/>
    </reaction>
</comment>
<evidence type="ECO:0000256" key="12">
    <source>
        <dbReference type="PIRSR" id="PIRSR006468-1"/>
    </source>
</evidence>
<dbReference type="FunFam" id="3.30.470.10:FF:000004">
    <property type="entry name" value="Branched-chain-amino-acid aminotransferase"/>
    <property type="match status" value="1"/>
</dbReference>
<keyword evidence="8 14" id="KW-0663">Pyridoxal phosphate</keyword>
<dbReference type="NCBIfam" id="NF009897">
    <property type="entry name" value="PRK13357.1"/>
    <property type="match status" value="1"/>
</dbReference>
<dbReference type="EMBL" id="PNHE01000028">
    <property type="protein sequence ID" value="PMC58035.1"/>
    <property type="molecule type" value="Genomic_DNA"/>
</dbReference>
<protein>
    <recommendedName>
        <fullName evidence="15">Branched-chain-amino-acid aminotransferase</fullName>
        <ecNumber evidence="15">2.6.1.42</ecNumber>
    </recommendedName>
</protein>
<evidence type="ECO:0000256" key="6">
    <source>
        <dbReference type="ARBA" id="ARBA00022576"/>
    </source>
</evidence>
<comment type="catalytic activity">
    <reaction evidence="10 15">
        <text>L-isoleucine + 2-oxoglutarate = (S)-3-methyl-2-oxopentanoate + L-glutamate</text>
        <dbReference type="Rhea" id="RHEA:24801"/>
        <dbReference type="ChEBI" id="CHEBI:16810"/>
        <dbReference type="ChEBI" id="CHEBI:29985"/>
        <dbReference type="ChEBI" id="CHEBI:35146"/>
        <dbReference type="ChEBI" id="CHEBI:58045"/>
        <dbReference type="EC" id="2.6.1.42"/>
    </reaction>
</comment>
<evidence type="ECO:0000256" key="2">
    <source>
        <dbReference type="ARBA" id="ARBA00004824"/>
    </source>
</evidence>
<keyword evidence="18" id="KW-1185">Reference proteome</keyword>
<dbReference type="InterPro" id="IPR018300">
    <property type="entry name" value="Aminotrans_IV_CS"/>
</dbReference>
<evidence type="ECO:0000256" key="16">
    <source>
        <dbReference type="RuleBase" id="RU004519"/>
    </source>
</evidence>
<comment type="pathway">
    <text evidence="3 16">Amino-acid biosynthesis; L-valine biosynthesis; L-valine from pyruvate: step 4/4.</text>
</comment>
<dbReference type="GO" id="GO:0052655">
    <property type="term" value="F:L-valine-2-oxoglutarate transaminase activity"/>
    <property type="evidence" value="ECO:0007669"/>
    <property type="project" value="RHEA"/>
</dbReference>
<accession>A0A1G8IPF8</accession>
<dbReference type="NCBIfam" id="TIGR01123">
    <property type="entry name" value="ilvE_II"/>
    <property type="match status" value="1"/>
</dbReference>
<dbReference type="InterPro" id="IPR005786">
    <property type="entry name" value="B_amino_transII"/>
</dbReference>
<evidence type="ECO:0000256" key="8">
    <source>
        <dbReference type="ARBA" id="ARBA00022898"/>
    </source>
</evidence>
<dbReference type="RefSeq" id="WP_092083772.1">
    <property type="nucleotide sequence ID" value="NZ_FNEL01000001.1"/>
</dbReference>
<evidence type="ECO:0000256" key="13">
    <source>
        <dbReference type="RuleBase" id="RU004106"/>
    </source>
</evidence>
<name>A0A1G8IPF8_9LACT</name>
<comment type="caution">
    <text evidence="17">The sequence shown here is derived from an EMBL/GenBank/DDBJ whole genome shotgun (WGS) entry which is preliminary data.</text>
</comment>
<keyword evidence="6 15" id="KW-0032">Aminotransferase</keyword>
<evidence type="ECO:0000313" key="18">
    <source>
        <dbReference type="Proteomes" id="UP000235682"/>
    </source>
</evidence>
<dbReference type="Gene3D" id="3.20.10.10">
    <property type="entry name" value="D-amino Acid Aminotransferase, subunit A, domain 2"/>
    <property type="match status" value="1"/>
</dbReference>
<organism evidence="17 18">
    <name type="scientific">Dolosicoccus paucivorans</name>
    <dbReference type="NCBI Taxonomy" id="84521"/>
    <lineage>
        <taxon>Bacteria</taxon>
        <taxon>Bacillati</taxon>
        <taxon>Bacillota</taxon>
        <taxon>Bacilli</taxon>
        <taxon>Lactobacillales</taxon>
        <taxon>Aerococcaceae</taxon>
        <taxon>Dolosicoccus</taxon>
    </lineage>
</organism>
<evidence type="ECO:0000256" key="4">
    <source>
        <dbReference type="ARBA" id="ARBA00005072"/>
    </source>
</evidence>
<evidence type="ECO:0000256" key="11">
    <source>
        <dbReference type="ARBA" id="ARBA00049229"/>
    </source>
</evidence>
<comment type="catalytic activity">
    <reaction evidence="11 15">
        <text>L-leucine + 2-oxoglutarate = 4-methyl-2-oxopentanoate + L-glutamate</text>
        <dbReference type="Rhea" id="RHEA:18321"/>
        <dbReference type="ChEBI" id="CHEBI:16810"/>
        <dbReference type="ChEBI" id="CHEBI:17865"/>
        <dbReference type="ChEBI" id="CHEBI:29985"/>
        <dbReference type="ChEBI" id="CHEBI:57427"/>
        <dbReference type="EC" id="2.6.1.42"/>
    </reaction>
</comment>
<reference evidence="17 18" key="1">
    <citation type="submission" date="2017-09" db="EMBL/GenBank/DDBJ databases">
        <title>Bacterial strain isolated from the female urinary microbiota.</title>
        <authorList>
            <person name="Thomas-White K."/>
            <person name="Kumar N."/>
            <person name="Forster S."/>
            <person name="Putonti C."/>
            <person name="Lawley T."/>
            <person name="Wolfe A.J."/>
        </authorList>
    </citation>
    <scope>NUCLEOTIDE SEQUENCE [LARGE SCALE GENOMIC DNA]</scope>
    <source>
        <strain evidence="17 18">UMB0852</strain>
    </source>
</reference>
<sequence length="339" mass="37306">MTQPKDLDWANIGFGYRDTGKTYQAFYKDGQWEPGKVVESSEITLSVAANVFHYGQAIFEGLKAYRWKDGSIHLFRPELNAQRFTESAERLLMVPFPEDEFVKAVHEVVKANAEWVPPYGTNATLYIRPFLIGTGASVGLSPSEEYFFGIYVTPVGAYFKGGMEPTKFYVTEYDRAAPHGTGAAKTAANYAASLIAGQEAKAKGYSDALYLDAATHTKIEEAGAANFFGITKDKQFVTPKSPSILPSITKRSLLYLAEHHLNLDVIETDIFIDEADQLVEAGAMGTAAVISPISQIQYGDRTIDYGPNVGPITKELYDELTGIQFGERPAPEGWVPEVK</sequence>
<evidence type="ECO:0000313" key="17">
    <source>
        <dbReference type="EMBL" id="PMC58035.1"/>
    </source>
</evidence>
<dbReference type="UniPathway" id="UPA00047">
    <property type="reaction ID" value="UER00058"/>
</dbReference>
<dbReference type="OrthoDB" id="9804984at2"/>
<keyword evidence="15" id="KW-0028">Amino-acid biosynthesis</keyword>
<gene>
    <name evidence="17" type="ORF">CJ205_06435</name>
</gene>